<keyword evidence="5" id="KW-1185">Reference proteome</keyword>
<dbReference type="EMBL" id="VOAH01000001">
    <property type="protein sequence ID" value="TVP41934.1"/>
    <property type="molecule type" value="Genomic_DNA"/>
</dbReference>
<feature type="domain" description="FAD/NAD(P)-binding" evidence="3">
    <location>
        <begin position="19"/>
        <end position="236"/>
    </location>
</feature>
<keyword evidence="2" id="KW-0560">Oxidoreductase</keyword>
<evidence type="ECO:0000313" key="4">
    <source>
        <dbReference type="EMBL" id="TVP41934.1"/>
    </source>
</evidence>
<keyword evidence="1" id="KW-0285">Flavoprotein</keyword>
<dbReference type="InterPro" id="IPR036188">
    <property type="entry name" value="FAD/NAD-bd_sf"/>
</dbReference>
<dbReference type="Pfam" id="PF07992">
    <property type="entry name" value="Pyr_redox_2"/>
    <property type="match status" value="1"/>
</dbReference>
<accession>A0A557SZA3</accession>
<evidence type="ECO:0000313" key="5">
    <source>
        <dbReference type="Proteomes" id="UP000315289"/>
    </source>
</evidence>
<dbReference type="PANTHER" id="PTHR48105">
    <property type="entry name" value="THIOREDOXIN REDUCTASE 1-RELATED-RELATED"/>
    <property type="match status" value="1"/>
</dbReference>
<dbReference type="PRINTS" id="PR00469">
    <property type="entry name" value="PNDRDTASEII"/>
</dbReference>
<dbReference type="Proteomes" id="UP000315289">
    <property type="component" value="Unassembled WGS sequence"/>
</dbReference>
<dbReference type="AlphaFoldDB" id="A0A557SZA3"/>
<name>A0A557SZA3_9ARCH</name>
<dbReference type="InterPro" id="IPR050097">
    <property type="entry name" value="Ferredoxin-NADP_redctase_2"/>
</dbReference>
<dbReference type="SUPFAM" id="SSF51905">
    <property type="entry name" value="FAD/NAD(P)-binding domain"/>
    <property type="match status" value="1"/>
</dbReference>
<organism evidence="4 5">
    <name type="scientific">Candidatus Nitrosocosmicus arcticus</name>
    <dbReference type="NCBI Taxonomy" id="2035267"/>
    <lineage>
        <taxon>Archaea</taxon>
        <taxon>Nitrososphaerota</taxon>
        <taxon>Nitrososphaeria</taxon>
        <taxon>Nitrososphaerales</taxon>
        <taxon>Nitrososphaeraceae</taxon>
        <taxon>Candidatus Nitrosocosmicus</taxon>
    </lineage>
</organism>
<proteinExistence type="predicted"/>
<gene>
    <name evidence="4" type="ORF">NARC_10340</name>
</gene>
<evidence type="ECO:0000256" key="1">
    <source>
        <dbReference type="ARBA" id="ARBA00022630"/>
    </source>
</evidence>
<dbReference type="PRINTS" id="PR00368">
    <property type="entry name" value="FADPNR"/>
</dbReference>
<evidence type="ECO:0000259" key="3">
    <source>
        <dbReference type="Pfam" id="PF07992"/>
    </source>
</evidence>
<dbReference type="Gene3D" id="3.50.50.60">
    <property type="entry name" value="FAD/NAD(P)-binding domain"/>
    <property type="match status" value="2"/>
</dbReference>
<sequence>MSKCHRIKVNGQYLIATFTDGNEIKYHMMLIACGVTYRKLDDVRNIEKLTGAGIYHGSPIVEALHCRGQGVYIVGGTNPAGQAAIYFSKYARTVTLLVVSDTLTEKMSPYLFHQINEPSNIKLRLNTVVTQVSGESKLEYITIVNTKTKEQQTVPAAIPFIYIGAEPNTDWLNGIVLRDSHCFILTGSDLYNNEHPQDLIMDPHPLLLETNVPGIFAAGDVRRDSIKRIASAVGEGATGVQLIHPYLKKV</sequence>
<reference evidence="4 5" key="1">
    <citation type="journal article" date="2019" name="Front. Microbiol.">
        <title>Ammonia Oxidation by the Arctic Terrestrial Thaumarchaeote Candidatus Nitrosocosmicus arcticus Is Stimulated by Increasing Temperatures.</title>
        <authorList>
            <person name="Alves R.J.E."/>
            <person name="Kerou M."/>
            <person name="Zappe A."/>
            <person name="Bittner R."/>
            <person name="Abby S.S."/>
            <person name="Schmidt H.A."/>
            <person name="Pfeifer K."/>
            <person name="Schleper C."/>
        </authorList>
    </citation>
    <scope>NUCLEOTIDE SEQUENCE [LARGE SCALE GENOMIC DNA]</scope>
    <source>
        <strain evidence="4 5">Kfb</strain>
    </source>
</reference>
<dbReference type="RefSeq" id="WP_222424742.1">
    <property type="nucleotide sequence ID" value="NZ_ML675578.1"/>
</dbReference>
<dbReference type="InterPro" id="IPR023753">
    <property type="entry name" value="FAD/NAD-binding_dom"/>
</dbReference>
<evidence type="ECO:0000256" key="2">
    <source>
        <dbReference type="ARBA" id="ARBA00023002"/>
    </source>
</evidence>
<comment type="caution">
    <text evidence="4">The sequence shown here is derived from an EMBL/GenBank/DDBJ whole genome shotgun (WGS) entry which is preliminary data.</text>
</comment>
<protein>
    <submittedName>
        <fullName evidence="4">Response regulator receiver protein</fullName>
    </submittedName>
</protein>
<dbReference type="GO" id="GO:0016491">
    <property type="term" value="F:oxidoreductase activity"/>
    <property type="evidence" value="ECO:0007669"/>
    <property type="project" value="UniProtKB-KW"/>
</dbReference>